<sequence length="37" mass="4366">MYLLPNIHAGKNTLQAIDYKIEGRYLQYCVMSSYRVL</sequence>
<protein>
    <submittedName>
        <fullName evidence="1">Uncharacterized protein</fullName>
    </submittedName>
</protein>
<comment type="caution">
    <text evidence="1">The sequence shown here is derived from an EMBL/GenBank/DDBJ whole genome shotgun (WGS) entry which is preliminary data.</text>
</comment>
<reference evidence="1 2" key="1">
    <citation type="submission" date="2015-01" db="EMBL/GenBank/DDBJ databases">
        <title>Genome Sequencing of Rickettsiales.</title>
        <authorList>
            <person name="Daugherty S.C."/>
            <person name="Su Q."/>
            <person name="Abolude K."/>
            <person name="Beier-Sexton M."/>
            <person name="Carlyon J.A."/>
            <person name="Carter R."/>
            <person name="Day N.P."/>
            <person name="Dumler S.J."/>
            <person name="Dyachenko V."/>
            <person name="Godinez A."/>
            <person name="Kurtti T.J."/>
            <person name="Lichay M."/>
            <person name="Mullins K.E."/>
            <person name="Ott S."/>
            <person name="Pappas-Brown V."/>
            <person name="Paris D.H."/>
            <person name="Patel P."/>
            <person name="Richards A.L."/>
            <person name="Sadzewicz L."/>
            <person name="Sears K."/>
            <person name="Seidman D."/>
            <person name="Sengamalay N."/>
            <person name="Stenos J."/>
            <person name="Tallon L.J."/>
            <person name="Vincent G."/>
            <person name="Fraser C.M."/>
            <person name="Munderloh U."/>
            <person name="Dunning-Hotopp J.C."/>
        </authorList>
    </citation>
    <scope>NUCLEOTIDE SEQUENCE [LARGE SCALE GENOMIC DNA]</scope>
    <source>
        <strain evidence="1 2">Ac/Pa</strain>
    </source>
</reference>
<dbReference type="Proteomes" id="UP000033556">
    <property type="component" value="Unassembled WGS sequence"/>
</dbReference>
<keyword evidence="2" id="KW-1185">Reference proteome</keyword>
<proteinExistence type="predicted"/>
<accession>A0A0F3N4D3</accession>
<gene>
    <name evidence="1" type="ORF">APHACPA_1612</name>
</gene>
<name>A0A0F3N4D3_RICAM</name>
<dbReference type="EMBL" id="LANR01000001">
    <property type="protein sequence ID" value="KJV62581.1"/>
    <property type="molecule type" value="Genomic_DNA"/>
</dbReference>
<dbReference type="PATRIC" id="fig|1359164.3.peg.1597"/>
<evidence type="ECO:0000313" key="1">
    <source>
        <dbReference type="EMBL" id="KJV62581.1"/>
    </source>
</evidence>
<dbReference type="AlphaFoldDB" id="A0A0F3N4D3"/>
<organism evidence="1 2">
    <name type="scientific">Rickettsia amblyommatis str. Ac/Pa</name>
    <dbReference type="NCBI Taxonomy" id="1359164"/>
    <lineage>
        <taxon>Bacteria</taxon>
        <taxon>Pseudomonadati</taxon>
        <taxon>Pseudomonadota</taxon>
        <taxon>Alphaproteobacteria</taxon>
        <taxon>Rickettsiales</taxon>
        <taxon>Rickettsiaceae</taxon>
        <taxon>Rickettsieae</taxon>
        <taxon>Rickettsia</taxon>
        <taxon>spotted fever group</taxon>
    </lineage>
</organism>
<evidence type="ECO:0000313" key="2">
    <source>
        <dbReference type="Proteomes" id="UP000033556"/>
    </source>
</evidence>